<dbReference type="InterPro" id="IPR001581">
    <property type="entry name" value="Leukemia_IF/oncostatin"/>
</dbReference>
<name>A0AAV6R6Y3_SOLSE</name>
<comment type="subcellular location">
    <subcellularLocation>
        <location evidence="1">Cytoplasm</location>
    </subcellularLocation>
    <subcellularLocation>
        <location evidence="2">Secreted</location>
    </subcellularLocation>
</comment>
<keyword evidence="6" id="KW-0339">Growth factor</keyword>
<dbReference type="EMBL" id="JAGKHQ010000014">
    <property type="protein sequence ID" value="KAG7499742.1"/>
    <property type="molecule type" value="Genomic_DNA"/>
</dbReference>
<evidence type="ECO:0000256" key="5">
    <source>
        <dbReference type="ARBA" id="ARBA00022525"/>
    </source>
</evidence>
<evidence type="ECO:0000256" key="4">
    <source>
        <dbReference type="ARBA" id="ARBA00022514"/>
    </source>
</evidence>
<accession>A0AAV6R6Y3</accession>
<evidence type="ECO:0000313" key="8">
    <source>
        <dbReference type="EMBL" id="KAG7499742.1"/>
    </source>
</evidence>
<dbReference type="InterPro" id="IPR000151">
    <property type="entry name" value="Ciliary_neurotrophic_fac_CNTF"/>
</dbReference>
<evidence type="ECO:0000256" key="2">
    <source>
        <dbReference type="ARBA" id="ARBA00004613"/>
    </source>
</evidence>
<reference evidence="8 9" key="1">
    <citation type="journal article" date="2021" name="Sci. Rep.">
        <title>Chromosome anchoring in Senegalese sole (Solea senegalensis) reveals sex-associated markers and genome rearrangements in flatfish.</title>
        <authorList>
            <person name="Guerrero-Cozar I."/>
            <person name="Gomez-Garrido J."/>
            <person name="Berbel C."/>
            <person name="Martinez-Blanch J.F."/>
            <person name="Alioto T."/>
            <person name="Claros M.G."/>
            <person name="Gagnaire P.A."/>
            <person name="Manchado M."/>
        </authorList>
    </citation>
    <scope>NUCLEOTIDE SEQUENCE [LARGE SCALE GENOMIC DNA]</scope>
    <source>
        <strain evidence="8">Sse05_10M</strain>
    </source>
</reference>
<protein>
    <submittedName>
        <fullName evidence="8">M17-like</fullName>
    </submittedName>
</protein>
<evidence type="ECO:0000313" key="9">
    <source>
        <dbReference type="Proteomes" id="UP000693946"/>
    </source>
</evidence>
<keyword evidence="5" id="KW-0964">Secreted</keyword>
<organism evidence="8 9">
    <name type="scientific">Solea senegalensis</name>
    <name type="common">Senegalese sole</name>
    <dbReference type="NCBI Taxonomy" id="28829"/>
    <lineage>
        <taxon>Eukaryota</taxon>
        <taxon>Metazoa</taxon>
        <taxon>Chordata</taxon>
        <taxon>Craniata</taxon>
        <taxon>Vertebrata</taxon>
        <taxon>Euteleostomi</taxon>
        <taxon>Actinopterygii</taxon>
        <taxon>Neopterygii</taxon>
        <taxon>Teleostei</taxon>
        <taxon>Neoteleostei</taxon>
        <taxon>Acanthomorphata</taxon>
        <taxon>Carangaria</taxon>
        <taxon>Pleuronectiformes</taxon>
        <taxon>Pleuronectoidei</taxon>
        <taxon>Soleidae</taxon>
        <taxon>Solea</taxon>
    </lineage>
</organism>
<keyword evidence="9" id="KW-1185">Reference proteome</keyword>
<dbReference type="GO" id="GO:0070120">
    <property type="term" value="P:ciliary neurotrophic factor-mediated signaling pathway"/>
    <property type="evidence" value="ECO:0007669"/>
    <property type="project" value="InterPro"/>
</dbReference>
<evidence type="ECO:0000256" key="7">
    <source>
        <dbReference type="SAM" id="Coils"/>
    </source>
</evidence>
<sequence>MCGFCLKFLKRCDYDKSTQFACDTAWRMNGHVKSMHCQTFKDLATTLLSLLLVMAVYSTRTVAASRNQQCGNSLQQTVRLTRLVQKESVDLIKTYKASQGEMSELFCKVSVNNVPDPNISGLESSERIASVYTQLQAFLAHFKRVYEQQTDLQLPMSPLLTELTTVSARSRNLAALINSFYQSLFPNLPLPEPAGPTTLPPPQNVFQQKVYGCVVLKTYKEFLSNVTRELRNIKSKLKENQEAAETLTELISARNDACVQHKAASDRKDFMTLAARLAGHKVPVGVGQITVCGFNGAASSCKWKCKSVEVQVLKDIKYSMNCFQDGSIHPWLKIRKEVSESKEHNKSTFITWYVQGMLRFV</sequence>
<dbReference type="AlphaFoldDB" id="A0AAV6R6Y3"/>
<dbReference type="GO" id="GO:0008083">
    <property type="term" value="F:growth factor activity"/>
    <property type="evidence" value="ECO:0007669"/>
    <property type="project" value="UniProtKB-KW"/>
</dbReference>
<keyword evidence="3" id="KW-0963">Cytoplasm</keyword>
<dbReference type="PANTHER" id="PTHR15196">
    <property type="entry name" value="CILIARY NEUROTROPHIC FACTOR"/>
    <property type="match status" value="1"/>
</dbReference>
<dbReference type="PANTHER" id="PTHR15196:SF0">
    <property type="entry name" value="CILIARY NEUROTROPHIC FACTOR"/>
    <property type="match status" value="1"/>
</dbReference>
<keyword evidence="7" id="KW-0175">Coiled coil</keyword>
<keyword evidence="4" id="KW-0202">Cytokine</keyword>
<evidence type="ECO:0000256" key="3">
    <source>
        <dbReference type="ARBA" id="ARBA00022490"/>
    </source>
</evidence>
<proteinExistence type="predicted"/>
<dbReference type="Proteomes" id="UP000693946">
    <property type="component" value="Linkage Group LG21"/>
</dbReference>
<gene>
    <name evidence="8" type="ORF">JOB18_048009</name>
</gene>
<dbReference type="Pfam" id="PF01291">
    <property type="entry name" value="LIF_OSM"/>
    <property type="match status" value="1"/>
</dbReference>
<dbReference type="GO" id="GO:0043524">
    <property type="term" value="P:negative regulation of neuron apoptotic process"/>
    <property type="evidence" value="ECO:0007669"/>
    <property type="project" value="InterPro"/>
</dbReference>
<dbReference type="GO" id="GO:0005125">
    <property type="term" value="F:cytokine activity"/>
    <property type="evidence" value="ECO:0007669"/>
    <property type="project" value="UniProtKB-KW"/>
</dbReference>
<evidence type="ECO:0000256" key="1">
    <source>
        <dbReference type="ARBA" id="ARBA00004496"/>
    </source>
</evidence>
<feature type="coiled-coil region" evidence="7">
    <location>
        <begin position="223"/>
        <end position="250"/>
    </location>
</feature>
<dbReference type="GO" id="GO:0005127">
    <property type="term" value="F:ciliary neurotrophic factor receptor binding"/>
    <property type="evidence" value="ECO:0007669"/>
    <property type="project" value="InterPro"/>
</dbReference>
<dbReference type="GO" id="GO:0006955">
    <property type="term" value="P:immune response"/>
    <property type="evidence" value="ECO:0007669"/>
    <property type="project" value="InterPro"/>
</dbReference>
<evidence type="ECO:0000256" key="6">
    <source>
        <dbReference type="ARBA" id="ARBA00023030"/>
    </source>
</evidence>
<dbReference type="GO" id="GO:0005615">
    <property type="term" value="C:extracellular space"/>
    <property type="evidence" value="ECO:0007669"/>
    <property type="project" value="UniProtKB-KW"/>
</dbReference>
<comment type="caution">
    <text evidence="8">The sequence shown here is derived from an EMBL/GenBank/DDBJ whole genome shotgun (WGS) entry which is preliminary data.</text>
</comment>
<dbReference type="GO" id="GO:0005737">
    <property type="term" value="C:cytoplasm"/>
    <property type="evidence" value="ECO:0007669"/>
    <property type="project" value="UniProtKB-SubCell"/>
</dbReference>